<feature type="compositionally biased region" description="Polar residues" evidence="7">
    <location>
        <begin position="307"/>
        <end position="316"/>
    </location>
</feature>
<keyword evidence="4" id="KW-0862">Zinc</keyword>
<feature type="compositionally biased region" description="Low complexity" evidence="7">
    <location>
        <begin position="390"/>
        <end position="402"/>
    </location>
</feature>
<dbReference type="CDD" id="cd16039">
    <property type="entry name" value="PHD_SPP1"/>
    <property type="match status" value="1"/>
</dbReference>
<dbReference type="AlphaFoldDB" id="A0A8H7IWZ4"/>
<dbReference type="GO" id="GO:0045893">
    <property type="term" value="P:positive regulation of DNA-templated transcription"/>
    <property type="evidence" value="ECO:0007669"/>
    <property type="project" value="TreeGrafter"/>
</dbReference>
<evidence type="ECO:0000256" key="2">
    <source>
        <dbReference type="ARBA" id="ARBA00022723"/>
    </source>
</evidence>
<feature type="domain" description="PHD-type" evidence="8">
    <location>
        <begin position="453"/>
        <end position="504"/>
    </location>
</feature>
<dbReference type="Proteomes" id="UP000651452">
    <property type="component" value="Unassembled WGS sequence"/>
</dbReference>
<dbReference type="GO" id="GO:0048188">
    <property type="term" value="C:Set1C/COMPASS complex"/>
    <property type="evidence" value="ECO:0007669"/>
    <property type="project" value="InterPro"/>
</dbReference>
<dbReference type="Pfam" id="PF00628">
    <property type="entry name" value="PHD"/>
    <property type="match status" value="1"/>
</dbReference>
<evidence type="ECO:0000313" key="9">
    <source>
        <dbReference type="EMBL" id="KAF9690918.1"/>
    </source>
</evidence>
<keyword evidence="2" id="KW-0479">Metal-binding</keyword>
<dbReference type="InterPro" id="IPR011011">
    <property type="entry name" value="Znf_FYVE_PHD"/>
</dbReference>
<feature type="compositionally biased region" description="Low complexity" evidence="7">
    <location>
        <begin position="235"/>
        <end position="269"/>
    </location>
</feature>
<dbReference type="SMART" id="SM00249">
    <property type="entry name" value="PHD"/>
    <property type="match status" value="1"/>
</dbReference>
<dbReference type="SUPFAM" id="SSF57903">
    <property type="entry name" value="FYVE/PHD zinc finger"/>
    <property type="match status" value="1"/>
</dbReference>
<reference evidence="9" key="2">
    <citation type="submission" date="2020-09" db="EMBL/GenBank/DDBJ databases">
        <title>Reference genome assembly for Australian Ascochyta lentis isolate Al4.</title>
        <authorList>
            <person name="Lee R.C."/>
            <person name="Farfan-Caceres L.M."/>
            <person name="Debler J.W."/>
            <person name="Williams A.H."/>
            <person name="Henares B.M."/>
        </authorList>
    </citation>
    <scope>NUCLEOTIDE SEQUENCE</scope>
    <source>
        <strain evidence="9">Al4</strain>
    </source>
</reference>
<evidence type="ECO:0000256" key="7">
    <source>
        <dbReference type="SAM" id="MobiDB-lite"/>
    </source>
</evidence>
<evidence type="ECO:0000256" key="5">
    <source>
        <dbReference type="ARBA" id="ARBA00023242"/>
    </source>
</evidence>
<dbReference type="PROSITE" id="PS50016">
    <property type="entry name" value="ZF_PHD_2"/>
    <property type="match status" value="1"/>
</dbReference>
<name>A0A8H7IWZ4_9PLEO</name>
<dbReference type="InterPro" id="IPR013083">
    <property type="entry name" value="Znf_RING/FYVE/PHD"/>
</dbReference>
<evidence type="ECO:0000313" key="10">
    <source>
        <dbReference type="Proteomes" id="UP000651452"/>
    </source>
</evidence>
<feature type="compositionally biased region" description="Pro residues" evidence="7">
    <location>
        <begin position="346"/>
        <end position="374"/>
    </location>
</feature>
<evidence type="ECO:0000256" key="6">
    <source>
        <dbReference type="PROSITE-ProRule" id="PRU00146"/>
    </source>
</evidence>
<feature type="compositionally biased region" description="Basic residues" evidence="7">
    <location>
        <begin position="404"/>
        <end position="415"/>
    </location>
</feature>
<feature type="region of interest" description="Disordered" evidence="7">
    <location>
        <begin position="1"/>
        <end position="24"/>
    </location>
</feature>
<feature type="compositionally biased region" description="Basic and acidic residues" evidence="7">
    <location>
        <begin position="439"/>
        <end position="451"/>
    </location>
</feature>
<keyword evidence="3 6" id="KW-0863">Zinc-finger</keyword>
<comment type="caution">
    <text evidence="9">The sequence shown here is derived from an EMBL/GenBank/DDBJ whole genome shotgun (WGS) entry which is preliminary data.</text>
</comment>
<sequence>MDAWATTWERSNPPLPPACSQRATPSRTNARALFLLSSLQLARRDLAESVCIAALASLLCLVSARRHAHPARTVSDHHQPVHGDDHQPVHDHSTTMASINALLNTEGAEPHTTTYDAAEPHTTYDAAEPHTTTYDAAKPHTTTYEAADALTALATLGGGQQYRDLPSPTATSTKPPPHHAPVEPSPPMDLPQARSPTLDHYHHASASRSPEEQKRRQSLRTEPAPVLAPIQRLSAAHTADTTAHTADTTAHTADTTAHTADTTAHTADTTTHHPADTTHHLHVESTIKDEPVKDEPEPTPAIDTDTRQAIDTGTRTDTPKAIDPDTRKAIDAAKASDLGLRAKPSPASPRPSPPPLTPSPHPPPPRSAPPPRPPRPSRRRAPQRPPSPPTRSARSTTTTTPPLRHPHLAPRHHKVRQEGLPPRHPRPAILPRPRRRPPPHHDDDDGDSSEDHNLYCICKKPDNHKWMIGCDGGCDDWFHGDCVNMKQADEGLVDKFICPLCEDAGRGNTTWKPMCRRDGCRRPARLTKGQGSKYCSDDCGLLFMQDQLHRTAGAKPANGTKDKPKKKKKPLRPDDEGRDDQEEPTPLGGVLRAKDLKALIDASPNIQAFKNLGSGVLSPPHTASPTRTTFTANPDHVALTAAETERLTALHNEKTQLNNQLELLKDREKFVSMAKEQAARVADREKLKLKDFCGYDARLSWSDAEFLLWRNSIHGRAAFQFSTLSPTPDQIRSAADAPADTDTDAKESVCLKKRCAKHPQWQKLNLQDARFEELEVVEAIRECEKEERSVRERARRRNAKDTMAKELTAGDGREEVRNRDGWVEVVAT</sequence>
<dbReference type="EMBL" id="RZGK01000022">
    <property type="protein sequence ID" value="KAF9690918.1"/>
    <property type="molecule type" value="Genomic_DNA"/>
</dbReference>
<dbReference type="PANTHER" id="PTHR46174:SF1">
    <property type="entry name" value="CXXC-TYPE ZINC FINGER PROTEIN 1"/>
    <property type="match status" value="1"/>
</dbReference>
<accession>A0A8H7IWZ4</accession>
<dbReference type="PROSITE" id="PS01359">
    <property type="entry name" value="ZF_PHD_1"/>
    <property type="match status" value="1"/>
</dbReference>
<evidence type="ECO:0000256" key="3">
    <source>
        <dbReference type="ARBA" id="ARBA00022771"/>
    </source>
</evidence>
<feature type="region of interest" description="Disordered" evidence="7">
    <location>
        <begin position="551"/>
        <end position="590"/>
    </location>
</feature>
<dbReference type="PANTHER" id="PTHR46174">
    <property type="entry name" value="CXXC-TYPE ZINC FINGER PROTEIN 1"/>
    <property type="match status" value="1"/>
</dbReference>
<comment type="subcellular location">
    <subcellularLocation>
        <location evidence="1">Nucleus</location>
    </subcellularLocation>
</comment>
<feature type="compositionally biased region" description="Pro residues" evidence="7">
    <location>
        <begin position="174"/>
        <end position="189"/>
    </location>
</feature>
<dbReference type="InterPro" id="IPR037869">
    <property type="entry name" value="Spp1/CFP1"/>
</dbReference>
<dbReference type="Gene3D" id="3.30.40.10">
    <property type="entry name" value="Zinc/RING finger domain, C3HC4 (zinc finger)"/>
    <property type="match status" value="1"/>
</dbReference>
<dbReference type="InterPro" id="IPR019787">
    <property type="entry name" value="Znf_PHD-finger"/>
</dbReference>
<dbReference type="InterPro" id="IPR019786">
    <property type="entry name" value="Zinc_finger_PHD-type_CS"/>
</dbReference>
<feature type="compositionally biased region" description="Basic and acidic residues" evidence="7">
    <location>
        <begin position="270"/>
        <end position="296"/>
    </location>
</feature>
<keyword evidence="10" id="KW-1185">Reference proteome</keyword>
<feature type="compositionally biased region" description="Basic and acidic residues" evidence="7">
    <location>
        <begin position="317"/>
        <end position="331"/>
    </location>
</feature>
<evidence type="ECO:0000256" key="1">
    <source>
        <dbReference type="ARBA" id="ARBA00004123"/>
    </source>
</evidence>
<evidence type="ECO:0000256" key="4">
    <source>
        <dbReference type="ARBA" id="ARBA00022833"/>
    </source>
</evidence>
<protein>
    <recommendedName>
        <fullName evidence="8">PHD-type domain-containing protein</fullName>
    </recommendedName>
</protein>
<dbReference type="OrthoDB" id="436852at2759"/>
<organism evidence="9 10">
    <name type="scientific">Ascochyta lentis</name>
    <dbReference type="NCBI Taxonomy" id="205686"/>
    <lineage>
        <taxon>Eukaryota</taxon>
        <taxon>Fungi</taxon>
        <taxon>Dikarya</taxon>
        <taxon>Ascomycota</taxon>
        <taxon>Pezizomycotina</taxon>
        <taxon>Dothideomycetes</taxon>
        <taxon>Pleosporomycetidae</taxon>
        <taxon>Pleosporales</taxon>
        <taxon>Pleosporineae</taxon>
        <taxon>Didymellaceae</taxon>
        <taxon>Ascochyta</taxon>
    </lineage>
</organism>
<gene>
    <name evidence="9" type="ORF">EKO04_011215</name>
</gene>
<dbReference type="InterPro" id="IPR001965">
    <property type="entry name" value="Znf_PHD"/>
</dbReference>
<reference evidence="9" key="1">
    <citation type="submission" date="2018-12" db="EMBL/GenBank/DDBJ databases">
        <authorList>
            <person name="Syme R.A."/>
            <person name="Farfan-Caceres L."/>
            <person name="Lichtenzveig J."/>
        </authorList>
    </citation>
    <scope>NUCLEOTIDE SEQUENCE</scope>
    <source>
        <strain evidence="9">Al4</strain>
    </source>
</reference>
<evidence type="ECO:0000259" key="8">
    <source>
        <dbReference type="PROSITE" id="PS50016"/>
    </source>
</evidence>
<proteinExistence type="predicted"/>
<dbReference type="GO" id="GO:0008270">
    <property type="term" value="F:zinc ion binding"/>
    <property type="evidence" value="ECO:0007669"/>
    <property type="project" value="UniProtKB-KW"/>
</dbReference>
<keyword evidence="5" id="KW-0539">Nucleus</keyword>
<feature type="region of interest" description="Disordered" evidence="7">
    <location>
        <begin position="159"/>
        <end position="451"/>
    </location>
</feature>